<organism evidence="2 3">
    <name type="scientific">Rhizobium alvei</name>
    <dbReference type="NCBI Taxonomy" id="1132659"/>
    <lineage>
        <taxon>Bacteria</taxon>
        <taxon>Pseudomonadati</taxon>
        <taxon>Pseudomonadota</taxon>
        <taxon>Alphaproteobacteria</taxon>
        <taxon>Hyphomicrobiales</taxon>
        <taxon>Rhizobiaceae</taxon>
        <taxon>Rhizobium/Agrobacterium group</taxon>
        <taxon>Rhizobium</taxon>
    </lineage>
</organism>
<evidence type="ECO:0000313" key="3">
    <source>
        <dbReference type="Proteomes" id="UP001174932"/>
    </source>
</evidence>
<comment type="caution">
    <text evidence="2">The sequence shown here is derived from an EMBL/GenBank/DDBJ whole genome shotgun (WGS) entry which is preliminary data.</text>
</comment>
<dbReference type="RefSeq" id="WP_304375301.1">
    <property type="nucleotide sequence ID" value="NZ_JAUOZU010000005.1"/>
</dbReference>
<dbReference type="SUPFAM" id="SSF56112">
    <property type="entry name" value="Protein kinase-like (PK-like)"/>
    <property type="match status" value="1"/>
</dbReference>
<proteinExistence type="predicted"/>
<dbReference type="Pfam" id="PF01636">
    <property type="entry name" value="APH"/>
    <property type="match status" value="1"/>
</dbReference>
<evidence type="ECO:0000259" key="1">
    <source>
        <dbReference type="Pfam" id="PF01636"/>
    </source>
</evidence>
<evidence type="ECO:0000313" key="2">
    <source>
        <dbReference type="EMBL" id="MDO6963391.1"/>
    </source>
</evidence>
<accession>A0ABT8YI67</accession>
<keyword evidence="3" id="KW-1185">Reference proteome</keyword>
<dbReference type="InterPro" id="IPR041726">
    <property type="entry name" value="ACAD10_11_N"/>
</dbReference>
<reference evidence="2" key="2">
    <citation type="submission" date="2023-07" db="EMBL/GenBank/DDBJ databases">
        <authorList>
            <person name="Shen H."/>
        </authorList>
    </citation>
    <scope>NUCLEOTIDE SEQUENCE</scope>
    <source>
        <strain evidence="2">TNR-22</strain>
    </source>
</reference>
<dbReference type="InterPro" id="IPR002575">
    <property type="entry name" value="Aminoglycoside_PTrfase"/>
</dbReference>
<dbReference type="Proteomes" id="UP001174932">
    <property type="component" value="Unassembled WGS sequence"/>
</dbReference>
<dbReference type="Gene3D" id="3.90.1200.10">
    <property type="match status" value="1"/>
</dbReference>
<dbReference type="InterPro" id="IPR052898">
    <property type="entry name" value="ACAD10-like"/>
</dbReference>
<name>A0ABT8YI67_9HYPH</name>
<dbReference type="CDD" id="cd05154">
    <property type="entry name" value="ACAD10_11_N-like"/>
    <property type="match status" value="1"/>
</dbReference>
<dbReference type="PANTHER" id="PTHR47829:SF3">
    <property type="entry name" value="AMINOGLYCOSIDE PHOSPHOTRANSFERASE DOMAIN-CONTAINING PROTEIN"/>
    <property type="match status" value="1"/>
</dbReference>
<dbReference type="InterPro" id="IPR011009">
    <property type="entry name" value="Kinase-like_dom_sf"/>
</dbReference>
<dbReference type="Gene3D" id="3.30.200.20">
    <property type="entry name" value="Phosphorylase Kinase, domain 1"/>
    <property type="match status" value="1"/>
</dbReference>
<dbReference type="EMBL" id="JAUOZU010000005">
    <property type="protein sequence ID" value="MDO6963391.1"/>
    <property type="molecule type" value="Genomic_DNA"/>
</dbReference>
<sequence length="344" mass="38895">MQDSLHIDFDLSRLGSYLAGIWPEAGRLIGVQRYKGGQSNPTYRLDFEHRRAVLRRKPFGTLLKSAHAIEREYRVQDALKGTGVPVARMIHLCEDPAVIGAAFYVMEHVDGRIFWDPALAEIDRSDRRAYYEAMARALASLHRVDAQTIGLGDFGRPGSYFERQVARWTTQYRASETEKRPDMDRVIAWLAETPSPADDRATLVHGDFRIDNMIFDPARPEILCFLDWELSTIGHPFADISYQCMQWRLPNQGVISGLGGIDRTASGIPTEDEYLAIYCEAAGIQEIPHWSYYLVFNFFRLAAILDGVNRRVLDGNAADPERGRKMAASIPMLAQMAVEIIDRG</sequence>
<dbReference type="PANTHER" id="PTHR47829">
    <property type="entry name" value="HYDROLASE, PUTATIVE (AFU_ORTHOLOGUE AFUA_1G12880)-RELATED"/>
    <property type="match status" value="1"/>
</dbReference>
<reference evidence="2" key="1">
    <citation type="journal article" date="2015" name="Int. J. Syst. Evol. Microbiol.">
        <title>Rhizobium alvei sp. nov., isolated from a freshwater river.</title>
        <authorList>
            <person name="Sheu S.Y."/>
            <person name="Huang H.W."/>
            <person name="Young C.C."/>
            <person name="Chen W.M."/>
        </authorList>
    </citation>
    <scope>NUCLEOTIDE SEQUENCE</scope>
    <source>
        <strain evidence="2">TNR-22</strain>
    </source>
</reference>
<protein>
    <submittedName>
        <fullName evidence="2">Phosphotransferase family protein</fullName>
    </submittedName>
</protein>
<feature type="domain" description="Aminoglycoside phosphotransferase" evidence="1">
    <location>
        <begin position="31"/>
        <end position="252"/>
    </location>
</feature>
<gene>
    <name evidence="2" type="ORF">Q4481_05435</name>
</gene>